<feature type="compositionally biased region" description="Acidic residues" evidence="2">
    <location>
        <begin position="400"/>
        <end position="410"/>
    </location>
</feature>
<dbReference type="GO" id="GO:0000151">
    <property type="term" value="C:ubiquitin ligase complex"/>
    <property type="evidence" value="ECO:0007669"/>
    <property type="project" value="TreeGrafter"/>
</dbReference>
<comment type="caution">
    <text evidence="4">The sequence shown here is derived from an EMBL/GenBank/DDBJ whole genome shotgun (WGS) entry which is preliminary data.</text>
</comment>
<comment type="similarity">
    <text evidence="1">Belongs to the E3 ubiquitin-protein ligase UBR1-like family.</text>
</comment>
<sequence length="725" mass="84503">MQEDERCLEYELIHWLVLGKATYSELANKISTMDDLVDLKPILQRIATYEAPQGLQNAKFRLKDNLYSKFNPYFHKYTTEERQYALDEVASKIKQFTSNSLINYVNVFVSYCVLSSNLAETDASKSDNAQEENEEMILALHWPTAEYCDRRTLELLGTPWMGTLWTCLLHHVFINDPKRHTQNAFLHCLRLIAVATEAISCGKVEKDSQLFNKMLHNFTTRFEFRVTNRFDHCKHEPIIKGREMARRNEATRRLQEDTTTDADTLAHRQFHMLRSQLNETENIQWLQVLARFQDRLRTSQQRLQMLQRLFPSRQNNARLIESAVKPKEQELDEKHDPFIHKSRRQMESLRECDEKTRRKVGFESSMSMLRMDGKKTEEKKNEDSPMKFGLAEESIAAQASEEEEEEEEEEASHIVLPQATQNRELQSSSMQVELPPGVGTVVWYLCQLLLGLSSKMSTFTSGDGSSGSGQNKDEDKANMEHISSETQRTAKLLLEHILSKWCDLDLAHLTDSILPYWTPPQYQEKSQQKKQAKKEKLDKKQKKQMKAKENALKKIQQQKQLFKNKNNKIIHDDAVCEETEEKELISSCGVGLKYQCIVCRSSEKRDEMALIALITVSDFFLFLKKKKKKKYIYIYPSNTLHNCVDNTCEAFSTSNARQTPPLPHRQGLQWTMCGHAVHFVCYETFMTQIFEKEANDDFYFGKATLRLSHHEFACPYCKVWFLCVY</sequence>
<dbReference type="InterPro" id="IPR036390">
    <property type="entry name" value="WH_DNA-bd_sf"/>
</dbReference>
<feature type="compositionally biased region" description="Basic and acidic residues" evidence="2">
    <location>
        <begin position="471"/>
        <end position="483"/>
    </location>
</feature>
<evidence type="ECO:0000259" key="3">
    <source>
        <dbReference type="Pfam" id="PF22960"/>
    </source>
</evidence>
<feature type="compositionally biased region" description="Basic residues" evidence="2">
    <location>
        <begin position="528"/>
        <end position="545"/>
    </location>
</feature>
<evidence type="ECO:0000313" key="4">
    <source>
        <dbReference type="EMBL" id="ETO03059.1"/>
    </source>
</evidence>
<keyword evidence="1" id="KW-0479">Metal-binding</keyword>
<proteinExistence type="inferred from homology"/>
<dbReference type="Gene3D" id="1.10.10.2670">
    <property type="entry name" value="E3 ubiquitin-protein ligase"/>
    <property type="match status" value="1"/>
</dbReference>
<keyword evidence="5" id="KW-1185">Reference proteome</keyword>
<evidence type="ECO:0000256" key="1">
    <source>
        <dbReference type="RuleBase" id="RU366018"/>
    </source>
</evidence>
<accession>X6LN73</accession>
<dbReference type="Proteomes" id="UP000023152">
    <property type="component" value="Unassembled WGS sequence"/>
</dbReference>
<gene>
    <name evidence="4" type="ORF">RFI_34350</name>
</gene>
<evidence type="ECO:0000256" key="2">
    <source>
        <dbReference type="SAM" id="MobiDB-lite"/>
    </source>
</evidence>
<keyword evidence="1" id="KW-0808">Transferase</keyword>
<dbReference type="GO" id="GO:0008270">
    <property type="term" value="F:zinc ion binding"/>
    <property type="evidence" value="ECO:0007669"/>
    <property type="project" value="UniProtKB-UniRule"/>
</dbReference>
<dbReference type="InterPro" id="IPR039164">
    <property type="entry name" value="UBR1-like"/>
</dbReference>
<evidence type="ECO:0000313" key="5">
    <source>
        <dbReference type="Proteomes" id="UP000023152"/>
    </source>
</evidence>
<name>X6LN73_RETFI</name>
<dbReference type="InterPro" id="IPR055194">
    <property type="entry name" value="UBR1-like_WH"/>
</dbReference>
<keyword evidence="1" id="KW-0862">Zinc</keyword>
<dbReference type="AlphaFoldDB" id="X6LN73"/>
<feature type="region of interest" description="Disordered" evidence="2">
    <location>
        <begin position="459"/>
        <end position="483"/>
    </location>
</feature>
<dbReference type="PANTHER" id="PTHR21497:SF24">
    <property type="entry name" value="E3 UBIQUITIN-PROTEIN LIGASE UBR1"/>
    <property type="match status" value="1"/>
</dbReference>
<feature type="region of interest" description="Disordered" evidence="2">
    <location>
        <begin position="395"/>
        <end position="419"/>
    </location>
</feature>
<dbReference type="GO" id="GO:0071596">
    <property type="term" value="P:ubiquitin-dependent protein catabolic process via the N-end rule pathway"/>
    <property type="evidence" value="ECO:0007669"/>
    <property type="project" value="UniProtKB-UniRule"/>
</dbReference>
<dbReference type="EMBL" id="ASPP01034251">
    <property type="protein sequence ID" value="ETO03059.1"/>
    <property type="molecule type" value="Genomic_DNA"/>
</dbReference>
<protein>
    <recommendedName>
        <fullName evidence="1">E3 ubiquitin-protein ligase</fullName>
        <ecNumber evidence="1">2.3.2.27</ecNumber>
    </recommendedName>
</protein>
<dbReference type="GO" id="GO:0061630">
    <property type="term" value="F:ubiquitin protein ligase activity"/>
    <property type="evidence" value="ECO:0007669"/>
    <property type="project" value="UniProtKB-UniRule"/>
</dbReference>
<dbReference type="EC" id="2.3.2.27" evidence="1"/>
<keyword evidence="1" id="KW-0833">Ubl conjugation pathway</keyword>
<dbReference type="PANTHER" id="PTHR21497">
    <property type="entry name" value="UBIQUITIN LIGASE E3 ALPHA-RELATED"/>
    <property type="match status" value="1"/>
</dbReference>
<feature type="domain" description="E3 ubiquitin-protein ligase UBR1-like winged-helix" evidence="3">
    <location>
        <begin position="8"/>
        <end position="97"/>
    </location>
</feature>
<dbReference type="UniPathway" id="UPA00143"/>
<dbReference type="SUPFAM" id="SSF46785">
    <property type="entry name" value="Winged helix' DNA-binding domain"/>
    <property type="match status" value="1"/>
</dbReference>
<dbReference type="GO" id="GO:0016567">
    <property type="term" value="P:protein ubiquitination"/>
    <property type="evidence" value="ECO:0007669"/>
    <property type="project" value="UniProtKB-UniRule"/>
</dbReference>
<dbReference type="GO" id="GO:0005737">
    <property type="term" value="C:cytoplasm"/>
    <property type="evidence" value="ECO:0007669"/>
    <property type="project" value="TreeGrafter"/>
</dbReference>
<organism evidence="4 5">
    <name type="scientific">Reticulomyxa filosa</name>
    <dbReference type="NCBI Taxonomy" id="46433"/>
    <lineage>
        <taxon>Eukaryota</taxon>
        <taxon>Sar</taxon>
        <taxon>Rhizaria</taxon>
        <taxon>Retaria</taxon>
        <taxon>Foraminifera</taxon>
        <taxon>Monothalamids</taxon>
        <taxon>Reticulomyxidae</taxon>
        <taxon>Reticulomyxa</taxon>
    </lineage>
</organism>
<feature type="non-terminal residue" evidence="4">
    <location>
        <position position="725"/>
    </location>
</feature>
<comment type="pathway">
    <text evidence="1">Protein modification; protein ubiquitination.</text>
</comment>
<reference evidence="4 5" key="1">
    <citation type="journal article" date="2013" name="Curr. Biol.">
        <title>The Genome of the Foraminiferan Reticulomyxa filosa.</title>
        <authorList>
            <person name="Glockner G."/>
            <person name="Hulsmann N."/>
            <person name="Schleicher M."/>
            <person name="Noegel A.A."/>
            <person name="Eichinger L."/>
            <person name="Gallinger C."/>
            <person name="Pawlowski J."/>
            <person name="Sierra R."/>
            <person name="Euteneuer U."/>
            <person name="Pillet L."/>
            <person name="Moustafa A."/>
            <person name="Platzer M."/>
            <person name="Groth M."/>
            <person name="Szafranski K."/>
            <person name="Schliwa M."/>
        </authorList>
    </citation>
    <scope>NUCLEOTIDE SEQUENCE [LARGE SCALE GENOMIC DNA]</scope>
</reference>
<dbReference type="InterPro" id="IPR042065">
    <property type="entry name" value="E3_ELL-like"/>
</dbReference>
<keyword evidence="1" id="KW-0863">Zinc-finger</keyword>
<comment type="function">
    <text evidence="1">Ubiquitin ligase protein which is a component of the N-end rule pathway. Recognizes and binds to proteins bearing specific N-terminal residues that are destabilizing according to the N-end rule, leading to their ubiquitination and subsequent degradation.</text>
</comment>
<dbReference type="Pfam" id="PF22960">
    <property type="entry name" value="WHD_UBR1"/>
    <property type="match status" value="1"/>
</dbReference>
<feature type="region of interest" description="Disordered" evidence="2">
    <location>
        <begin position="524"/>
        <end position="546"/>
    </location>
</feature>
<dbReference type="OrthoDB" id="26387at2759"/>
<comment type="catalytic activity">
    <reaction evidence="1">
        <text>S-ubiquitinyl-[E2 ubiquitin-conjugating enzyme]-L-cysteine + [acceptor protein]-L-lysine = [E2 ubiquitin-conjugating enzyme]-L-cysteine + N(6)-ubiquitinyl-[acceptor protein]-L-lysine.</text>
        <dbReference type="EC" id="2.3.2.27"/>
    </reaction>
</comment>